<dbReference type="Proteomes" id="UP000294894">
    <property type="component" value="Chromosome"/>
</dbReference>
<evidence type="ECO:0000313" key="4">
    <source>
        <dbReference type="EMBL" id="QBR94457.1"/>
    </source>
</evidence>
<organism evidence="4 5">
    <name type="scientific">Nocardioides euryhalodurans</name>
    <dbReference type="NCBI Taxonomy" id="2518370"/>
    <lineage>
        <taxon>Bacteria</taxon>
        <taxon>Bacillati</taxon>
        <taxon>Actinomycetota</taxon>
        <taxon>Actinomycetes</taxon>
        <taxon>Propionibacteriales</taxon>
        <taxon>Nocardioidaceae</taxon>
        <taxon>Nocardioides</taxon>
    </lineage>
</organism>
<accession>A0A4P7GRH6</accession>
<keyword evidence="4" id="KW-0378">Hydrolase</keyword>
<dbReference type="PANTHER" id="PTHR42796">
    <property type="entry name" value="FUMARYLACETOACETATE HYDROLASE DOMAIN-CONTAINING PROTEIN 2A-RELATED"/>
    <property type="match status" value="1"/>
</dbReference>
<dbReference type="InterPro" id="IPR011234">
    <property type="entry name" value="Fumarylacetoacetase-like_C"/>
</dbReference>
<dbReference type="GO" id="GO:0016787">
    <property type="term" value="F:hydrolase activity"/>
    <property type="evidence" value="ECO:0007669"/>
    <property type="project" value="UniProtKB-KW"/>
</dbReference>
<evidence type="ECO:0000313" key="5">
    <source>
        <dbReference type="Proteomes" id="UP000294894"/>
    </source>
</evidence>
<dbReference type="InterPro" id="IPR051121">
    <property type="entry name" value="FAH"/>
</dbReference>
<gene>
    <name evidence="4" type="ORF">EXE57_11600</name>
</gene>
<evidence type="ECO:0000259" key="3">
    <source>
        <dbReference type="Pfam" id="PF01557"/>
    </source>
</evidence>
<dbReference type="OrthoDB" id="9779415at2"/>
<dbReference type="InterPro" id="IPR036663">
    <property type="entry name" value="Fumarylacetoacetase_C_sf"/>
</dbReference>
<dbReference type="GO" id="GO:0044281">
    <property type="term" value="P:small molecule metabolic process"/>
    <property type="evidence" value="ECO:0007669"/>
    <property type="project" value="UniProtKB-ARBA"/>
</dbReference>
<evidence type="ECO:0000256" key="1">
    <source>
        <dbReference type="ARBA" id="ARBA00010211"/>
    </source>
</evidence>
<dbReference type="KEGG" id="noy:EXE57_11600"/>
<feature type="domain" description="Fumarylacetoacetase-like C-terminal" evidence="3">
    <location>
        <begin position="103"/>
        <end position="268"/>
    </location>
</feature>
<sequence length="279" mass="29602">MRGAGGWHYRDADGFRSLPAGTTLSTLLALPAARLREDLAAAPEGAAPEAVLAPVDPHTEVWAAGVTYETSRAGRAEESAHADLYLDVYDADRPELFFKAVGWRVRGPGETVGIRADSTWDVPEPELALVCNAVGEVVGHTACNDVSSRSIEGANPLYLPQAKVYRHSCALGPWIRMAWAVADPYALGIEAEIRRAGRTTWSGATSTASIHRRFPDLTGALFAGDHYPHGVVLATGTSAVPESDVTLAEGDVVTVRVEEVGALTNPVVRVGPGTPEESR</sequence>
<dbReference type="Pfam" id="PF01557">
    <property type="entry name" value="FAA_hydrolase"/>
    <property type="match status" value="1"/>
</dbReference>
<keyword evidence="5" id="KW-1185">Reference proteome</keyword>
<keyword evidence="2" id="KW-0479">Metal-binding</keyword>
<dbReference type="EMBL" id="CP038267">
    <property type="protein sequence ID" value="QBR94457.1"/>
    <property type="molecule type" value="Genomic_DNA"/>
</dbReference>
<reference evidence="4 5" key="1">
    <citation type="submission" date="2019-03" db="EMBL/GenBank/DDBJ databases">
        <title>Three New Species of Nocardioides, Nocardioides euryhalodurans sp. nov., Nocardioides seonyuensis sp. nov. and Nocardioides eburneoflavus sp. nov., Iolated from Soil.</title>
        <authorList>
            <person name="Roh S.G."/>
            <person name="Lee C."/>
            <person name="Kim M.-K."/>
            <person name="Kim S.B."/>
        </authorList>
    </citation>
    <scope>NUCLEOTIDE SEQUENCE [LARGE SCALE GENOMIC DNA]</scope>
    <source>
        <strain evidence="4 5">MMS17-SY117</strain>
    </source>
</reference>
<proteinExistence type="inferred from homology"/>
<protein>
    <submittedName>
        <fullName evidence="4">Fumarylacetoacetate hydrolase</fullName>
    </submittedName>
</protein>
<comment type="similarity">
    <text evidence="1">Belongs to the FAH family.</text>
</comment>
<evidence type="ECO:0000256" key="2">
    <source>
        <dbReference type="ARBA" id="ARBA00022723"/>
    </source>
</evidence>
<dbReference type="Gene3D" id="3.90.850.10">
    <property type="entry name" value="Fumarylacetoacetase-like, C-terminal domain"/>
    <property type="match status" value="1"/>
</dbReference>
<dbReference type="GO" id="GO:0046872">
    <property type="term" value="F:metal ion binding"/>
    <property type="evidence" value="ECO:0007669"/>
    <property type="project" value="UniProtKB-KW"/>
</dbReference>
<dbReference type="SUPFAM" id="SSF56529">
    <property type="entry name" value="FAH"/>
    <property type="match status" value="1"/>
</dbReference>
<name>A0A4P7GRH6_9ACTN</name>
<dbReference type="AlphaFoldDB" id="A0A4P7GRH6"/>
<dbReference type="PANTHER" id="PTHR42796:SF7">
    <property type="entry name" value="2-DEHYDRO-3-DEOXY-D-ARABINONATE DEHYDRATASE"/>
    <property type="match status" value="1"/>
</dbReference>